<keyword evidence="4" id="KW-0862">Zinc</keyword>
<organism evidence="7 8">
    <name type="scientific">Plectosphaerella plurivora</name>
    <dbReference type="NCBI Taxonomy" id="936078"/>
    <lineage>
        <taxon>Eukaryota</taxon>
        <taxon>Fungi</taxon>
        <taxon>Dikarya</taxon>
        <taxon>Ascomycota</taxon>
        <taxon>Pezizomycotina</taxon>
        <taxon>Sordariomycetes</taxon>
        <taxon>Hypocreomycetidae</taxon>
        <taxon>Glomerellales</taxon>
        <taxon>Plectosphaerellaceae</taxon>
        <taxon>Plectosphaerella</taxon>
    </lineage>
</organism>
<evidence type="ECO:0000313" key="7">
    <source>
        <dbReference type="EMBL" id="KAH6687778.1"/>
    </source>
</evidence>
<evidence type="ECO:0000259" key="6">
    <source>
        <dbReference type="Pfam" id="PF01979"/>
    </source>
</evidence>
<sequence length="503" mass="55492">MIPTSSIHQGLFLAWLLSTTSAASILFNGGTIIAWSEEHKSLEIVRNGSLLITDDRIAAIYARGEASAYPADTEVIDVAGKIITPGFVDTHRHSWQSAWRTLGSNLTMWDYFHRRFNPQGTAVFEPEDIYNAHLMGMYEGLNAGVTTMLDHAHHLWTKAHGEAGLRASLTSGARVFHAYGLGSVGYDITMEEQAGHFRELSKKYEDALKRSTVSLGLSCDTFSFSDRDALEPVLGIIRDYEIPVLTTHMVAGPYGLDNTPEKLHSLGILNTSMPVVFGHASFLDQSSYELLKATDQYASITIESEMSVGQTNPTAHRWLDQASLGIDAFWGFSSDLLTQARMLLIYIRHTIFTEVTSRWEVPSKSPMSVSQAFLVATRSGGKALRRPDIGIIAEGAKADLIVWSTSNLAMLGWHDPITAILTFASVSDIQDVLVDGVFRKRDRKLLAVDLEDVKAKFLKTVERDREATFLIPQAEPSEDERFISGARVVATPKVDVIRGEGDG</sequence>
<dbReference type="PANTHER" id="PTHR11271">
    <property type="entry name" value="GUANINE DEAMINASE"/>
    <property type="match status" value="1"/>
</dbReference>
<keyword evidence="3" id="KW-0378">Hydrolase</keyword>
<evidence type="ECO:0000256" key="5">
    <source>
        <dbReference type="SAM" id="SignalP"/>
    </source>
</evidence>
<evidence type="ECO:0000256" key="3">
    <source>
        <dbReference type="ARBA" id="ARBA00022801"/>
    </source>
</evidence>
<evidence type="ECO:0000313" key="8">
    <source>
        <dbReference type="Proteomes" id="UP000770015"/>
    </source>
</evidence>
<accession>A0A9P9AAQ1</accession>
<dbReference type="Proteomes" id="UP000770015">
    <property type="component" value="Unassembled WGS sequence"/>
</dbReference>
<keyword evidence="8" id="KW-1185">Reference proteome</keyword>
<feature type="domain" description="Amidohydrolase-related" evidence="6">
    <location>
        <begin position="326"/>
        <end position="436"/>
    </location>
</feature>
<dbReference type="AlphaFoldDB" id="A0A9P9AAQ1"/>
<dbReference type="InterPro" id="IPR032466">
    <property type="entry name" value="Metal_Hydrolase"/>
</dbReference>
<dbReference type="Gene3D" id="3.20.20.140">
    <property type="entry name" value="Metal-dependent hydrolases"/>
    <property type="match status" value="1"/>
</dbReference>
<dbReference type="InterPro" id="IPR006680">
    <property type="entry name" value="Amidohydro-rel"/>
</dbReference>
<comment type="caution">
    <text evidence="7">The sequence shown here is derived from an EMBL/GenBank/DDBJ whole genome shotgun (WGS) entry which is preliminary data.</text>
</comment>
<dbReference type="GO" id="GO:0005829">
    <property type="term" value="C:cytosol"/>
    <property type="evidence" value="ECO:0007669"/>
    <property type="project" value="TreeGrafter"/>
</dbReference>
<protein>
    <submittedName>
        <fullName evidence="7">Amidohydrolase family protein</fullName>
    </submittedName>
</protein>
<evidence type="ECO:0000256" key="1">
    <source>
        <dbReference type="ARBA" id="ARBA00001947"/>
    </source>
</evidence>
<reference evidence="7" key="1">
    <citation type="journal article" date="2021" name="Nat. Commun.">
        <title>Genetic determinants of endophytism in the Arabidopsis root mycobiome.</title>
        <authorList>
            <person name="Mesny F."/>
            <person name="Miyauchi S."/>
            <person name="Thiergart T."/>
            <person name="Pickel B."/>
            <person name="Atanasova L."/>
            <person name="Karlsson M."/>
            <person name="Huettel B."/>
            <person name="Barry K.W."/>
            <person name="Haridas S."/>
            <person name="Chen C."/>
            <person name="Bauer D."/>
            <person name="Andreopoulos W."/>
            <person name="Pangilinan J."/>
            <person name="LaButti K."/>
            <person name="Riley R."/>
            <person name="Lipzen A."/>
            <person name="Clum A."/>
            <person name="Drula E."/>
            <person name="Henrissat B."/>
            <person name="Kohler A."/>
            <person name="Grigoriev I.V."/>
            <person name="Martin F.M."/>
            <person name="Hacquard S."/>
        </authorList>
    </citation>
    <scope>NUCLEOTIDE SEQUENCE</scope>
    <source>
        <strain evidence="7">MPI-SDFR-AT-0117</strain>
    </source>
</reference>
<keyword evidence="2" id="KW-0479">Metal-binding</keyword>
<dbReference type="Pfam" id="PF01979">
    <property type="entry name" value="Amidohydro_1"/>
    <property type="match status" value="1"/>
</dbReference>
<dbReference type="SUPFAM" id="SSF51338">
    <property type="entry name" value="Composite domain of metallo-dependent hydrolases"/>
    <property type="match status" value="1"/>
</dbReference>
<dbReference type="GO" id="GO:0019239">
    <property type="term" value="F:deaminase activity"/>
    <property type="evidence" value="ECO:0007669"/>
    <property type="project" value="TreeGrafter"/>
</dbReference>
<comment type="cofactor">
    <cofactor evidence="1">
        <name>Zn(2+)</name>
        <dbReference type="ChEBI" id="CHEBI:29105"/>
    </cofactor>
</comment>
<dbReference type="Gene3D" id="2.30.40.10">
    <property type="entry name" value="Urease, subunit C, domain 1"/>
    <property type="match status" value="1"/>
</dbReference>
<evidence type="ECO:0000256" key="2">
    <source>
        <dbReference type="ARBA" id="ARBA00022723"/>
    </source>
</evidence>
<proteinExistence type="predicted"/>
<evidence type="ECO:0000256" key="4">
    <source>
        <dbReference type="ARBA" id="ARBA00022833"/>
    </source>
</evidence>
<dbReference type="PANTHER" id="PTHR11271:SF37">
    <property type="entry name" value="FAMILY PROTEIN, PUTATIVE (AFU_ORTHOLOGUE AFUA_4G00460)-RELATED"/>
    <property type="match status" value="1"/>
</dbReference>
<name>A0A9P9AAQ1_9PEZI</name>
<dbReference type="GO" id="GO:0046872">
    <property type="term" value="F:metal ion binding"/>
    <property type="evidence" value="ECO:0007669"/>
    <property type="project" value="UniProtKB-KW"/>
</dbReference>
<gene>
    <name evidence="7" type="ORF">F5X68DRAFT_239211</name>
</gene>
<dbReference type="InterPro" id="IPR011059">
    <property type="entry name" value="Metal-dep_hydrolase_composite"/>
</dbReference>
<dbReference type="SUPFAM" id="SSF51556">
    <property type="entry name" value="Metallo-dependent hydrolases"/>
    <property type="match status" value="1"/>
</dbReference>
<dbReference type="OrthoDB" id="194468at2759"/>
<dbReference type="EMBL" id="JAGSXJ010000010">
    <property type="protein sequence ID" value="KAH6687778.1"/>
    <property type="molecule type" value="Genomic_DNA"/>
</dbReference>
<keyword evidence="5" id="KW-0732">Signal</keyword>
<feature type="chain" id="PRO_5040110977" evidence="5">
    <location>
        <begin position="23"/>
        <end position="503"/>
    </location>
</feature>
<feature type="signal peptide" evidence="5">
    <location>
        <begin position="1"/>
        <end position="22"/>
    </location>
</feature>
<dbReference type="InterPro" id="IPR051607">
    <property type="entry name" value="Metallo-dep_hydrolases"/>
</dbReference>